<evidence type="ECO:0000313" key="5">
    <source>
        <dbReference type="EMBL" id="CAG7642568.1"/>
    </source>
</evidence>
<dbReference type="GO" id="GO:0003700">
    <property type="term" value="F:DNA-binding transcription factor activity"/>
    <property type="evidence" value="ECO:0007669"/>
    <property type="project" value="InterPro"/>
</dbReference>
<dbReference type="AlphaFoldDB" id="A0A916K7P0"/>
<sequence length="281" mass="32178">MTTHPDLPARETKAPPSGVLVAGHFRETYGYAITRSKGTRDWLMTFTIAGQGEYRSDGGSVSCLEGDVILLPPGVPHHYYTPEGHHWDFYWAHFVPEPRWFELLQTTGAGGGLIRLQVERKVTFERMVVAFERLLKYSLEDGTDYYHRLLSLNAMEEVVLLLAKNTQKRGQLDPRIEETLNYISSHLKEPHTIESLARRVMLSPSRLSHLFREQTGDSVMDTLIKLRLRHAARLLEHTSLRISEVAEEVGFRSPFYFTKQFTACFGRNPRQYRDAASPADD</sequence>
<name>A0A916K7P0_9BACL</name>
<evidence type="ECO:0000256" key="1">
    <source>
        <dbReference type="ARBA" id="ARBA00023015"/>
    </source>
</evidence>
<dbReference type="EMBL" id="CAJVAS010000023">
    <property type="protein sequence ID" value="CAG7642568.1"/>
    <property type="molecule type" value="Genomic_DNA"/>
</dbReference>
<dbReference type="PROSITE" id="PS00041">
    <property type="entry name" value="HTH_ARAC_FAMILY_1"/>
    <property type="match status" value="1"/>
</dbReference>
<dbReference type="Pfam" id="PF12833">
    <property type="entry name" value="HTH_18"/>
    <property type="match status" value="1"/>
</dbReference>
<organism evidence="5 6">
    <name type="scientific">Paenibacillus solanacearum</name>
    <dbReference type="NCBI Taxonomy" id="2048548"/>
    <lineage>
        <taxon>Bacteria</taxon>
        <taxon>Bacillati</taxon>
        <taxon>Bacillota</taxon>
        <taxon>Bacilli</taxon>
        <taxon>Bacillales</taxon>
        <taxon>Paenibacillaceae</taxon>
        <taxon>Paenibacillus</taxon>
    </lineage>
</organism>
<dbReference type="Proteomes" id="UP000693672">
    <property type="component" value="Unassembled WGS sequence"/>
</dbReference>
<dbReference type="RefSeq" id="WP_218094076.1">
    <property type="nucleotide sequence ID" value="NZ_CAJVAS010000023.1"/>
</dbReference>
<dbReference type="SMART" id="SM00342">
    <property type="entry name" value="HTH_ARAC"/>
    <property type="match status" value="1"/>
</dbReference>
<reference evidence="5" key="1">
    <citation type="submission" date="2021-06" db="EMBL/GenBank/DDBJ databases">
        <authorList>
            <person name="Criscuolo A."/>
        </authorList>
    </citation>
    <scope>NUCLEOTIDE SEQUENCE</scope>
    <source>
        <strain evidence="5">CIP111600</strain>
    </source>
</reference>
<dbReference type="InterPro" id="IPR018062">
    <property type="entry name" value="HTH_AraC-typ_CS"/>
</dbReference>
<dbReference type="PANTHER" id="PTHR43280:SF2">
    <property type="entry name" value="HTH-TYPE TRANSCRIPTIONAL REGULATOR EXSA"/>
    <property type="match status" value="1"/>
</dbReference>
<dbReference type="InterPro" id="IPR003313">
    <property type="entry name" value="AraC-bd"/>
</dbReference>
<evidence type="ECO:0000259" key="4">
    <source>
        <dbReference type="PROSITE" id="PS01124"/>
    </source>
</evidence>
<dbReference type="Pfam" id="PF02311">
    <property type="entry name" value="AraC_binding"/>
    <property type="match status" value="1"/>
</dbReference>
<dbReference type="InterPro" id="IPR018060">
    <property type="entry name" value="HTH_AraC"/>
</dbReference>
<proteinExistence type="predicted"/>
<keyword evidence="6" id="KW-1185">Reference proteome</keyword>
<evidence type="ECO:0000313" key="6">
    <source>
        <dbReference type="Proteomes" id="UP000693672"/>
    </source>
</evidence>
<dbReference type="GO" id="GO:0043565">
    <property type="term" value="F:sequence-specific DNA binding"/>
    <property type="evidence" value="ECO:0007669"/>
    <property type="project" value="InterPro"/>
</dbReference>
<dbReference type="PANTHER" id="PTHR43280">
    <property type="entry name" value="ARAC-FAMILY TRANSCRIPTIONAL REGULATOR"/>
    <property type="match status" value="1"/>
</dbReference>
<evidence type="ECO:0000256" key="2">
    <source>
        <dbReference type="ARBA" id="ARBA00023125"/>
    </source>
</evidence>
<evidence type="ECO:0000256" key="3">
    <source>
        <dbReference type="ARBA" id="ARBA00023163"/>
    </source>
</evidence>
<dbReference type="PROSITE" id="PS01124">
    <property type="entry name" value="HTH_ARAC_FAMILY_2"/>
    <property type="match status" value="1"/>
</dbReference>
<keyword evidence="2" id="KW-0238">DNA-binding</keyword>
<comment type="caution">
    <text evidence="5">The sequence shown here is derived from an EMBL/GenBank/DDBJ whole genome shotgun (WGS) entry which is preliminary data.</text>
</comment>
<keyword evidence="1" id="KW-0805">Transcription regulation</keyword>
<accession>A0A916K7P0</accession>
<protein>
    <submittedName>
        <fullName evidence="5">Arabinose operon regulatory protein</fullName>
    </submittedName>
</protein>
<feature type="domain" description="HTH araC/xylS-type" evidence="4">
    <location>
        <begin position="177"/>
        <end position="275"/>
    </location>
</feature>
<keyword evidence="3" id="KW-0804">Transcription</keyword>
<gene>
    <name evidence="5" type="primary">araC_8</name>
    <name evidence="5" type="ORF">PAESOLCIP111_04356</name>
</gene>